<dbReference type="PRINTS" id="PR00368">
    <property type="entry name" value="FADPNR"/>
</dbReference>
<evidence type="ECO:0000313" key="6">
    <source>
        <dbReference type="EMBL" id="EMS78188.1"/>
    </source>
</evidence>
<dbReference type="InterPro" id="IPR023753">
    <property type="entry name" value="FAD/NAD-binding_dom"/>
</dbReference>
<dbReference type="EC" id="1.2.-.-" evidence="6"/>
<comment type="caution">
    <text evidence="6">The sequence shown here is derived from an EMBL/GenBank/DDBJ whole genome shotgun (WGS) entry which is preliminary data.</text>
</comment>
<reference evidence="6 7" key="1">
    <citation type="journal article" date="2013" name="Genome Announc.">
        <title>Draft Genome Sequence of Desulfotignum phosphitoxidans DSM 13687 Strain FiPS-3.</title>
        <authorList>
            <person name="Poehlein A."/>
            <person name="Daniel R."/>
            <person name="Simeonova D.D."/>
        </authorList>
    </citation>
    <scope>NUCLEOTIDE SEQUENCE [LARGE SCALE GENOMIC DNA]</scope>
    <source>
        <strain evidence="6 7">DSM 13687</strain>
    </source>
</reference>
<proteinExistence type="inferred from homology"/>
<keyword evidence="3" id="KW-0285">Flavoprotein</keyword>
<evidence type="ECO:0000256" key="2">
    <source>
        <dbReference type="ARBA" id="ARBA00006442"/>
    </source>
</evidence>
<comment type="similarity">
    <text evidence="2">Belongs to the FAD-dependent oxidoreductase family.</text>
</comment>
<evidence type="ECO:0000256" key="3">
    <source>
        <dbReference type="ARBA" id="ARBA00022630"/>
    </source>
</evidence>
<evidence type="ECO:0000259" key="5">
    <source>
        <dbReference type="Pfam" id="PF07992"/>
    </source>
</evidence>
<organism evidence="6 7">
    <name type="scientific">Desulfotignum phosphitoxidans DSM 13687</name>
    <dbReference type="NCBI Taxonomy" id="1286635"/>
    <lineage>
        <taxon>Bacteria</taxon>
        <taxon>Pseudomonadati</taxon>
        <taxon>Thermodesulfobacteriota</taxon>
        <taxon>Desulfobacteria</taxon>
        <taxon>Desulfobacterales</taxon>
        <taxon>Desulfobacteraceae</taxon>
        <taxon>Desulfotignum</taxon>
    </lineage>
</organism>
<evidence type="ECO:0000256" key="4">
    <source>
        <dbReference type="ARBA" id="ARBA00022827"/>
    </source>
</evidence>
<dbReference type="InterPro" id="IPR036188">
    <property type="entry name" value="FAD/NAD-bd_sf"/>
</dbReference>
<protein>
    <submittedName>
        <fullName evidence="6">Phenylglyoxylate:acceptor oxidoreductase subunit H</fullName>
        <ecNumber evidence="6">1.2.-.-</ecNumber>
    </submittedName>
</protein>
<accession>S0FSZ5</accession>
<dbReference type="PANTHER" id="PTHR43429:SF3">
    <property type="entry name" value="NITRITE REDUCTASE [NAD(P)H]"/>
    <property type="match status" value="1"/>
</dbReference>
<keyword evidence="4" id="KW-0274">FAD</keyword>
<name>S0FSZ5_9BACT</name>
<dbReference type="Proteomes" id="UP000014216">
    <property type="component" value="Unassembled WGS sequence"/>
</dbReference>
<dbReference type="AlphaFoldDB" id="S0FSZ5"/>
<dbReference type="Pfam" id="PF07992">
    <property type="entry name" value="Pyr_redox_2"/>
    <property type="match status" value="1"/>
</dbReference>
<keyword evidence="6" id="KW-0560">Oxidoreductase</keyword>
<dbReference type="PRINTS" id="PR00411">
    <property type="entry name" value="PNDRDTASEI"/>
</dbReference>
<dbReference type="OrthoDB" id="9768666at2"/>
<feature type="domain" description="FAD/NAD(P)-binding" evidence="5">
    <location>
        <begin position="5"/>
        <end position="300"/>
    </location>
</feature>
<dbReference type="InterPro" id="IPR050260">
    <property type="entry name" value="FAD-bd_OxRdtase"/>
</dbReference>
<dbReference type="GO" id="GO:0016491">
    <property type="term" value="F:oxidoreductase activity"/>
    <property type="evidence" value="ECO:0007669"/>
    <property type="project" value="UniProtKB-KW"/>
</dbReference>
<evidence type="ECO:0000256" key="1">
    <source>
        <dbReference type="ARBA" id="ARBA00001974"/>
    </source>
</evidence>
<dbReference type="SUPFAM" id="SSF51905">
    <property type="entry name" value="FAD/NAD(P)-binding domain"/>
    <property type="match status" value="2"/>
</dbReference>
<dbReference type="PANTHER" id="PTHR43429">
    <property type="entry name" value="PYRIDINE NUCLEOTIDE-DISULFIDE OXIDOREDUCTASE DOMAIN-CONTAINING"/>
    <property type="match status" value="1"/>
</dbReference>
<dbReference type="EMBL" id="APJX01000009">
    <property type="protein sequence ID" value="EMS78188.1"/>
    <property type="molecule type" value="Genomic_DNA"/>
</dbReference>
<evidence type="ECO:0000313" key="7">
    <source>
        <dbReference type="Proteomes" id="UP000014216"/>
    </source>
</evidence>
<sequence>MYTNFLIIGASHAGLSALDAIRRCDPDAAVTVIAAEKTEPYSPTALPYVISGKTQPERTGLRKPDFFENLGVDFINGASVTRVNTTANQVVLDDGRTIGYKKLLVASGASALIPEISGIEEVNFASIRTMADAVSIQKQSAMADSAVIIGAGFIGMHTAESLFKSGLKVSVIEAFDHVMPTSFDTQASEFIKSIFVENGICVLTGKKVTKLFESDGKKMVALDDGETVSGDMLVISTGINPNINFLAGSGIDCKDGVVVDNRMRTSVPNVWAAGDVAVCSQFFSQRKSIGGTIPCATDQGVTAGMDMVEDRYARDYPGNLNMNTFGFFDNFAFSIGKITSDASDDEVAIQTDAGKISFSRFTFEDDVLTGVSAINRRLDPGILKELILRRTDLSSRKNDFIKAPLETGRQVMRELF</sequence>
<keyword evidence="7" id="KW-1185">Reference proteome</keyword>
<comment type="cofactor">
    <cofactor evidence="1">
        <name>FAD</name>
        <dbReference type="ChEBI" id="CHEBI:57692"/>
    </cofactor>
</comment>
<dbReference type="Gene3D" id="3.50.50.60">
    <property type="entry name" value="FAD/NAD(P)-binding domain"/>
    <property type="match status" value="2"/>
</dbReference>
<gene>
    <name evidence="6" type="primary">padH</name>
    <name evidence="6" type="ORF">Dpo_9c00200</name>
</gene>
<dbReference type="RefSeq" id="WP_006967603.1">
    <property type="nucleotide sequence ID" value="NZ_APJX01000009.1"/>
</dbReference>